<evidence type="ECO:0000256" key="4">
    <source>
        <dbReference type="ARBA" id="ARBA00023163"/>
    </source>
</evidence>
<dbReference type="InterPro" id="IPR051711">
    <property type="entry name" value="Stress_Response_Reg"/>
</dbReference>
<evidence type="ECO:0000256" key="1">
    <source>
        <dbReference type="ARBA" id="ARBA00004123"/>
    </source>
</evidence>
<dbReference type="GO" id="GO:0043565">
    <property type="term" value="F:sequence-specific DNA binding"/>
    <property type="evidence" value="ECO:0007669"/>
    <property type="project" value="TreeGrafter"/>
</dbReference>
<dbReference type="PANTHER" id="PTHR47540:SF4">
    <property type="entry name" value="TRANSCRIPTION FACTOR RGLT"/>
    <property type="match status" value="1"/>
</dbReference>
<accession>A0A9P9EJN7</accession>
<feature type="domain" description="Zn(2)-C6 fungal-type" evidence="7">
    <location>
        <begin position="26"/>
        <end position="56"/>
    </location>
</feature>
<reference evidence="8" key="1">
    <citation type="journal article" date="2021" name="Nat. Commun.">
        <title>Genetic determinants of endophytism in the Arabidopsis root mycobiome.</title>
        <authorList>
            <person name="Mesny F."/>
            <person name="Miyauchi S."/>
            <person name="Thiergart T."/>
            <person name="Pickel B."/>
            <person name="Atanasova L."/>
            <person name="Karlsson M."/>
            <person name="Huettel B."/>
            <person name="Barry K.W."/>
            <person name="Haridas S."/>
            <person name="Chen C."/>
            <person name="Bauer D."/>
            <person name="Andreopoulos W."/>
            <person name="Pangilinan J."/>
            <person name="LaButti K."/>
            <person name="Riley R."/>
            <person name="Lipzen A."/>
            <person name="Clum A."/>
            <person name="Drula E."/>
            <person name="Henrissat B."/>
            <person name="Kohler A."/>
            <person name="Grigoriev I.V."/>
            <person name="Martin F.M."/>
            <person name="Hacquard S."/>
        </authorList>
    </citation>
    <scope>NUCLEOTIDE SEQUENCE</scope>
    <source>
        <strain evidence="8">MPI-CAGE-CH-0243</strain>
    </source>
</reference>
<dbReference type="PROSITE" id="PS00463">
    <property type="entry name" value="ZN2_CY6_FUNGAL_1"/>
    <property type="match status" value="1"/>
</dbReference>
<dbReference type="Proteomes" id="UP000700596">
    <property type="component" value="Unassembled WGS sequence"/>
</dbReference>
<evidence type="ECO:0000256" key="5">
    <source>
        <dbReference type="ARBA" id="ARBA00023242"/>
    </source>
</evidence>
<dbReference type="SMART" id="SM00066">
    <property type="entry name" value="GAL4"/>
    <property type="match status" value="1"/>
</dbReference>
<name>A0A9P9EJN7_9PLEO</name>
<dbReference type="PROSITE" id="PS50048">
    <property type="entry name" value="ZN2_CY6_FUNGAL_2"/>
    <property type="match status" value="1"/>
</dbReference>
<keyword evidence="2" id="KW-0805">Transcription regulation</keyword>
<sequence>MESSTHSRSHSTSYIRDEAPHPLAKACDQCHRCKVACDGGRPTCDRCGKNGSACTYSTGKPIGKPKGSKNRSKLETQRTATNKIDPAPSMQLVASDSSGKRKTNAGASPGAHQVVNHKRQRSSVCLPSPTSPNERVLGYVGEPELSSGTSISSVHAEQLALQSGHAASAYSVPTPEFLKLQLSPVHPTGHELDASFDHDIDFTHDWMSSMVNDRNAELDAFIPALEQPSFTPPSLPPAGSHGSNEIARSKTPIDSPQDASHGECTCTAESLVIIPELQQYSTGHTKIPVDGVLRLTRRGFSAISNHIDCPHHARANAAQTSLLACILILMQVAACYSFLRSSMEDPEYQKQLLVSVGGLTIEEDETRRHVVNAVLDAEVRQALILSTRLENWGVQLQSGSSGIPCELLLSSVRQKLDSELEQRGLV</sequence>
<dbReference type="SUPFAM" id="SSF57701">
    <property type="entry name" value="Zn2/Cys6 DNA-binding domain"/>
    <property type="match status" value="1"/>
</dbReference>
<dbReference type="EMBL" id="JAGMWT010000001">
    <property type="protein sequence ID" value="KAH7139075.1"/>
    <property type="molecule type" value="Genomic_DNA"/>
</dbReference>
<evidence type="ECO:0000259" key="7">
    <source>
        <dbReference type="PROSITE" id="PS50048"/>
    </source>
</evidence>
<dbReference type="PANTHER" id="PTHR47540">
    <property type="entry name" value="THIAMINE REPRESSIBLE GENES REGULATORY PROTEIN THI5"/>
    <property type="match status" value="1"/>
</dbReference>
<dbReference type="InterPro" id="IPR036864">
    <property type="entry name" value="Zn2-C6_fun-type_DNA-bd_sf"/>
</dbReference>
<feature type="region of interest" description="Disordered" evidence="6">
    <location>
        <begin position="227"/>
        <end position="262"/>
    </location>
</feature>
<evidence type="ECO:0000313" key="8">
    <source>
        <dbReference type="EMBL" id="KAH7139075.1"/>
    </source>
</evidence>
<dbReference type="Gene3D" id="4.10.240.10">
    <property type="entry name" value="Zn(2)-C6 fungal-type DNA-binding domain"/>
    <property type="match status" value="1"/>
</dbReference>
<dbReference type="CDD" id="cd00067">
    <property type="entry name" value="GAL4"/>
    <property type="match status" value="1"/>
</dbReference>
<dbReference type="GO" id="GO:0005634">
    <property type="term" value="C:nucleus"/>
    <property type="evidence" value="ECO:0007669"/>
    <property type="project" value="UniProtKB-SubCell"/>
</dbReference>
<evidence type="ECO:0000313" key="9">
    <source>
        <dbReference type="Proteomes" id="UP000700596"/>
    </source>
</evidence>
<comment type="caution">
    <text evidence="8">The sequence shown here is derived from an EMBL/GenBank/DDBJ whole genome shotgun (WGS) entry which is preliminary data.</text>
</comment>
<gene>
    <name evidence="8" type="ORF">B0J11DRAFT_575009</name>
</gene>
<dbReference type="OrthoDB" id="4356994at2759"/>
<dbReference type="GO" id="GO:0000981">
    <property type="term" value="F:DNA-binding transcription factor activity, RNA polymerase II-specific"/>
    <property type="evidence" value="ECO:0007669"/>
    <property type="project" value="InterPro"/>
</dbReference>
<dbReference type="InterPro" id="IPR001138">
    <property type="entry name" value="Zn2Cys6_DnaBD"/>
</dbReference>
<evidence type="ECO:0000256" key="6">
    <source>
        <dbReference type="SAM" id="MobiDB-lite"/>
    </source>
</evidence>
<dbReference type="Pfam" id="PF00172">
    <property type="entry name" value="Zn_clus"/>
    <property type="match status" value="1"/>
</dbReference>
<keyword evidence="4" id="KW-0804">Transcription</keyword>
<comment type="subcellular location">
    <subcellularLocation>
        <location evidence="1">Nucleus</location>
    </subcellularLocation>
</comment>
<dbReference type="AlphaFoldDB" id="A0A9P9EJN7"/>
<keyword evidence="3" id="KW-0238">DNA-binding</keyword>
<dbReference type="GO" id="GO:0045944">
    <property type="term" value="P:positive regulation of transcription by RNA polymerase II"/>
    <property type="evidence" value="ECO:0007669"/>
    <property type="project" value="TreeGrafter"/>
</dbReference>
<keyword evidence="5" id="KW-0539">Nucleus</keyword>
<dbReference type="GO" id="GO:0008270">
    <property type="term" value="F:zinc ion binding"/>
    <property type="evidence" value="ECO:0007669"/>
    <property type="project" value="InterPro"/>
</dbReference>
<proteinExistence type="predicted"/>
<evidence type="ECO:0000256" key="2">
    <source>
        <dbReference type="ARBA" id="ARBA00023015"/>
    </source>
</evidence>
<feature type="region of interest" description="Disordered" evidence="6">
    <location>
        <begin position="58"/>
        <end position="130"/>
    </location>
</feature>
<organism evidence="8 9">
    <name type="scientific">Dendryphion nanum</name>
    <dbReference type="NCBI Taxonomy" id="256645"/>
    <lineage>
        <taxon>Eukaryota</taxon>
        <taxon>Fungi</taxon>
        <taxon>Dikarya</taxon>
        <taxon>Ascomycota</taxon>
        <taxon>Pezizomycotina</taxon>
        <taxon>Dothideomycetes</taxon>
        <taxon>Pleosporomycetidae</taxon>
        <taxon>Pleosporales</taxon>
        <taxon>Torulaceae</taxon>
        <taxon>Dendryphion</taxon>
    </lineage>
</organism>
<evidence type="ECO:0000256" key="3">
    <source>
        <dbReference type="ARBA" id="ARBA00023125"/>
    </source>
</evidence>
<protein>
    <recommendedName>
        <fullName evidence="7">Zn(2)-C6 fungal-type domain-containing protein</fullName>
    </recommendedName>
</protein>
<keyword evidence="9" id="KW-1185">Reference proteome</keyword>